<name>A0A0A2V5X3_PARBA</name>
<dbReference type="KEGG" id="pbl:PAAG_11767"/>
<dbReference type="PANTHER" id="PTHR38248">
    <property type="entry name" value="FUNK1 6"/>
    <property type="match status" value="1"/>
</dbReference>
<dbReference type="OMA" id="PEHAMEK"/>
<proteinExistence type="predicted"/>
<dbReference type="PANTHER" id="PTHR38248:SF2">
    <property type="entry name" value="FUNK1 11"/>
    <property type="match status" value="1"/>
</dbReference>
<evidence type="ECO:0000313" key="2">
    <source>
        <dbReference type="Proteomes" id="UP000002059"/>
    </source>
</evidence>
<dbReference type="AlphaFoldDB" id="A0A0A2V5X3"/>
<organism evidence="1 2">
    <name type="scientific">Paracoccidioides lutzii (strain ATCC MYA-826 / Pb01)</name>
    <name type="common">Paracoccidioides brasiliensis</name>
    <dbReference type="NCBI Taxonomy" id="502779"/>
    <lineage>
        <taxon>Eukaryota</taxon>
        <taxon>Fungi</taxon>
        <taxon>Dikarya</taxon>
        <taxon>Ascomycota</taxon>
        <taxon>Pezizomycotina</taxon>
        <taxon>Eurotiomycetes</taxon>
        <taxon>Eurotiomycetidae</taxon>
        <taxon>Onygenales</taxon>
        <taxon>Ajellomycetaceae</taxon>
        <taxon>Paracoccidioides</taxon>
    </lineage>
</organism>
<dbReference type="RefSeq" id="XP_002794292.2">
    <property type="nucleotide sequence ID" value="XM_002794246.2"/>
</dbReference>
<dbReference type="STRING" id="502779.A0A0A2V5X3"/>
<dbReference type="HOGENOM" id="CLU_005513_5_1_1"/>
<dbReference type="GeneID" id="9097492"/>
<gene>
    <name evidence="1" type="ORF">PAAG_11767</name>
</gene>
<accession>A0A0A2V5X3</accession>
<dbReference type="EMBL" id="KN294000">
    <property type="protein sequence ID" value="KGQ01530.1"/>
    <property type="molecule type" value="Genomic_DNA"/>
</dbReference>
<dbReference type="Proteomes" id="UP000002059">
    <property type="component" value="Partially assembled WGS sequence"/>
</dbReference>
<evidence type="ECO:0000313" key="1">
    <source>
        <dbReference type="EMBL" id="KGQ01530.1"/>
    </source>
</evidence>
<keyword evidence="2" id="KW-1185">Reference proteome</keyword>
<dbReference type="OrthoDB" id="5584477at2759"/>
<sequence length="335" mass="37918">MVPSELSSPNNSTFLFRVCFPLAELSDHDCDIIAKHPLNDSLYRLQDLLQEAEQNYNDITDPRDEICQQAISKLLTTLMGERSASRAGDENLVSDLASLFKRLQQGHLTYNHCRALAQLVIQKDLDVHVWNAVLGLIDTASRSTPPPPPHPTSSIQQTPWLRNTSSFVNSTEYRRHVDKVLKEELGEIHVDIPGFFDTYFGDILQLTAVSQAVLAECEKGDSPLYCEEEGWKGWPELAAERDVLKWLANIITELICVVKAKEPSWKIDRRPLAQPSQPLQGSVTERKLDISFVNDMTATEDSRCHWSQVLVPGELKNDLKYDRKSGAWFDLGRYA</sequence>
<dbReference type="VEuPathDB" id="FungiDB:PAAG_11767"/>
<reference evidence="1 2" key="1">
    <citation type="journal article" date="2011" name="PLoS Genet.">
        <title>Comparative genomic analysis of human fungal pathogens causing paracoccidioidomycosis.</title>
        <authorList>
            <person name="Desjardins C.A."/>
            <person name="Champion M.D."/>
            <person name="Holder J.W."/>
            <person name="Muszewska A."/>
            <person name="Goldberg J."/>
            <person name="Bailao A.M."/>
            <person name="Brigido M.M."/>
            <person name="Ferreira M.E."/>
            <person name="Garcia A.M."/>
            <person name="Grynberg M."/>
            <person name="Gujja S."/>
            <person name="Heiman D.I."/>
            <person name="Henn M.R."/>
            <person name="Kodira C.D."/>
            <person name="Leon-Narvaez H."/>
            <person name="Longo L.V."/>
            <person name="Ma L.J."/>
            <person name="Malavazi I."/>
            <person name="Matsuo A.L."/>
            <person name="Morais F.V."/>
            <person name="Pereira M."/>
            <person name="Rodriguez-Brito S."/>
            <person name="Sakthikumar S."/>
            <person name="Salem-Izacc S.M."/>
            <person name="Sykes S.M."/>
            <person name="Teixeira M.M."/>
            <person name="Vallejo M.C."/>
            <person name="Walter M.E."/>
            <person name="Yandava C."/>
            <person name="Young S."/>
            <person name="Zeng Q."/>
            <person name="Zucker J."/>
            <person name="Felipe M.S."/>
            <person name="Goldman G.H."/>
            <person name="Haas B.J."/>
            <person name="McEwen J.G."/>
            <person name="Nino-Vega G."/>
            <person name="Puccia R."/>
            <person name="San-Blas G."/>
            <person name="Soares C.M."/>
            <person name="Birren B.W."/>
            <person name="Cuomo C.A."/>
        </authorList>
    </citation>
    <scope>NUCLEOTIDE SEQUENCE [LARGE SCALE GENOMIC DNA]</scope>
    <source>
        <strain evidence="2">ATCC MYA-826 / Pb01</strain>
    </source>
</reference>
<protein>
    <submittedName>
        <fullName evidence="1">Uncharacterized protein</fullName>
    </submittedName>
</protein>
<dbReference type="eggNOG" id="ENOG502S5WB">
    <property type="taxonomic scope" value="Eukaryota"/>
</dbReference>